<evidence type="ECO:0000313" key="2">
    <source>
        <dbReference type="Proteomes" id="UP000077069"/>
    </source>
</evidence>
<evidence type="ECO:0000313" key="1">
    <source>
        <dbReference type="EMBL" id="OAG05579.1"/>
    </source>
</evidence>
<dbReference type="RefSeq" id="XP_018035944.1">
    <property type="nucleotide sequence ID" value="XM_018182846.1"/>
</dbReference>
<dbReference type="EMBL" id="KV441552">
    <property type="protein sequence ID" value="OAG05579.1"/>
    <property type="molecule type" value="Genomic_DNA"/>
</dbReference>
<sequence length="108" mass="12305">MPLFAPLTLYTAHILRLRNLIHRCIKALNRARPAFLALLTSCPADPSPAQLHPFLNYVEIRFAIGLNIREYWAWRAVLAVVRRWGDTAWWVAGLLWAAVGCWVLGRGV</sequence>
<dbReference type="AlphaFoldDB" id="A0A177CFG1"/>
<name>A0A177CFG1_9PLEO</name>
<gene>
    <name evidence="1" type="ORF">CC84DRAFT_1216910</name>
</gene>
<dbReference type="InParanoid" id="A0A177CFG1"/>
<reference evidence="1 2" key="1">
    <citation type="submission" date="2016-05" db="EMBL/GenBank/DDBJ databases">
        <title>Comparative analysis of secretome profiles of manganese(II)-oxidizing ascomycete fungi.</title>
        <authorList>
            <consortium name="DOE Joint Genome Institute"/>
            <person name="Zeiner C.A."/>
            <person name="Purvine S.O."/>
            <person name="Zink E.M."/>
            <person name="Wu S."/>
            <person name="Pasa-Tolic L."/>
            <person name="Chaput D.L."/>
            <person name="Haridas S."/>
            <person name="Grigoriev I.V."/>
            <person name="Santelli C.M."/>
            <person name="Hansel C.M."/>
        </authorList>
    </citation>
    <scope>NUCLEOTIDE SEQUENCE [LARGE SCALE GENOMIC DNA]</scope>
    <source>
        <strain evidence="1 2">AP3s5-JAC2a</strain>
    </source>
</reference>
<keyword evidence="2" id="KW-1185">Reference proteome</keyword>
<protein>
    <submittedName>
        <fullName evidence="1">Uncharacterized protein</fullName>
    </submittedName>
</protein>
<proteinExistence type="predicted"/>
<organism evidence="1 2">
    <name type="scientific">Paraphaeosphaeria sporulosa</name>
    <dbReference type="NCBI Taxonomy" id="1460663"/>
    <lineage>
        <taxon>Eukaryota</taxon>
        <taxon>Fungi</taxon>
        <taxon>Dikarya</taxon>
        <taxon>Ascomycota</taxon>
        <taxon>Pezizomycotina</taxon>
        <taxon>Dothideomycetes</taxon>
        <taxon>Pleosporomycetidae</taxon>
        <taxon>Pleosporales</taxon>
        <taxon>Massarineae</taxon>
        <taxon>Didymosphaeriaceae</taxon>
        <taxon>Paraphaeosphaeria</taxon>
    </lineage>
</organism>
<dbReference type="OrthoDB" id="10346236at2759"/>
<dbReference type="Proteomes" id="UP000077069">
    <property type="component" value="Unassembled WGS sequence"/>
</dbReference>
<accession>A0A177CFG1</accession>
<dbReference type="GeneID" id="28766332"/>